<organism evidence="2 3">
    <name type="scientific">Salarias fasciatus</name>
    <name type="common">Jewelled blenny</name>
    <name type="synonym">Blennius fasciatus</name>
    <dbReference type="NCBI Taxonomy" id="181472"/>
    <lineage>
        <taxon>Eukaryota</taxon>
        <taxon>Metazoa</taxon>
        <taxon>Chordata</taxon>
        <taxon>Craniata</taxon>
        <taxon>Vertebrata</taxon>
        <taxon>Euteleostomi</taxon>
        <taxon>Actinopterygii</taxon>
        <taxon>Neopterygii</taxon>
        <taxon>Teleostei</taxon>
        <taxon>Neoteleostei</taxon>
        <taxon>Acanthomorphata</taxon>
        <taxon>Ovalentaria</taxon>
        <taxon>Blenniimorphae</taxon>
        <taxon>Blenniiformes</taxon>
        <taxon>Blennioidei</taxon>
        <taxon>Blenniidae</taxon>
        <taxon>Salariinae</taxon>
        <taxon>Salarias</taxon>
    </lineage>
</organism>
<dbReference type="SUPFAM" id="SSF47986">
    <property type="entry name" value="DEATH domain"/>
    <property type="match status" value="1"/>
</dbReference>
<dbReference type="GO" id="GO:0042981">
    <property type="term" value="P:regulation of apoptotic process"/>
    <property type="evidence" value="ECO:0007669"/>
    <property type="project" value="InterPro"/>
</dbReference>
<dbReference type="Proteomes" id="UP000472267">
    <property type="component" value="Chromosome 23"/>
</dbReference>
<reference evidence="2" key="3">
    <citation type="submission" date="2025-09" db="UniProtKB">
        <authorList>
            <consortium name="Ensembl"/>
        </authorList>
    </citation>
    <scope>IDENTIFICATION</scope>
</reference>
<dbReference type="OMA" id="EPACRIM"/>
<dbReference type="PROSITE" id="PS50209">
    <property type="entry name" value="CARD"/>
    <property type="match status" value="1"/>
</dbReference>
<sequence length="90" mass="10344">MQAKKKLLSVRKDFIDRVSSSVVKELLDILLQREVINFNEKGQIQAKQQDRDVSEALIDMVLMKGEPACRIMTDAFCKLDRYLSADLKLT</sequence>
<reference evidence="2" key="2">
    <citation type="submission" date="2025-08" db="UniProtKB">
        <authorList>
            <consortium name="Ensembl"/>
        </authorList>
    </citation>
    <scope>IDENTIFICATION</scope>
</reference>
<dbReference type="Gene3D" id="1.10.533.10">
    <property type="entry name" value="Death Domain, Fas"/>
    <property type="match status" value="1"/>
</dbReference>
<evidence type="ECO:0000313" key="3">
    <source>
        <dbReference type="Proteomes" id="UP000472267"/>
    </source>
</evidence>
<dbReference type="AlphaFoldDB" id="A0A672HNJ8"/>
<dbReference type="Ensembl" id="ENSSFAT00005031727.1">
    <property type="protein sequence ID" value="ENSSFAP00005030622.1"/>
    <property type="gene ID" value="ENSSFAG00005015542.1"/>
</dbReference>
<proteinExistence type="predicted"/>
<dbReference type="InParanoid" id="A0A672HNJ8"/>
<name>A0A672HNJ8_SALFA</name>
<accession>A0A672HNJ8</accession>
<reference evidence="2" key="1">
    <citation type="submission" date="2019-06" db="EMBL/GenBank/DDBJ databases">
        <authorList>
            <consortium name="Wellcome Sanger Institute Data Sharing"/>
        </authorList>
    </citation>
    <scope>NUCLEOTIDE SEQUENCE [LARGE SCALE GENOMIC DNA]</scope>
</reference>
<dbReference type="InterPro" id="IPR011029">
    <property type="entry name" value="DEATH-like_dom_sf"/>
</dbReference>
<dbReference type="InterPro" id="IPR001315">
    <property type="entry name" value="CARD"/>
</dbReference>
<feature type="domain" description="CARD" evidence="1">
    <location>
        <begin position="1"/>
        <end position="90"/>
    </location>
</feature>
<evidence type="ECO:0000313" key="2">
    <source>
        <dbReference type="Ensembl" id="ENSSFAP00005030622.1"/>
    </source>
</evidence>
<evidence type="ECO:0000259" key="1">
    <source>
        <dbReference type="PROSITE" id="PS50209"/>
    </source>
</evidence>
<dbReference type="Pfam" id="PF00619">
    <property type="entry name" value="CARD"/>
    <property type="match status" value="1"/>
</dbReference>
<keyword evidence="3" id="KW-1185">Reference proteome</keyword>
<protein>
    <recommendedName>
        <fullName evidence="1">CARD domain-containing protein</fullName>
    </recommendedName>
</protein>